<dbReference type="GO" id="GO:0003700">
    <property type="term" value="F:DNA-binding transcription factor activity"/>
    <property type="evidence" value="ECO:0007669"/>
    <property type="project" value="InterPro"/>
</dbReference>
<dbReference type="PIRSF" id="PIRSF012876">
    <property type="entry name" value="Txn_rg_UCP012876"/>
    <property type="match status" value="1"/>
</dbReference>
<feature type="domain" description="HTH marR-type" evidence="1">
    <location>
        <begin position="1"/>
        <end position="52"/>
    </location>
</feature>
<gene>
    <name evidence="3" type="ORF">D1869_07810</name>
    <name evidence="2" type="ORF">HNQ62_000168</name>
</gene>
<dbReference type="Gene3D" id="1.10.10.10">
    <property type="entry name" value="Winged helix-like DNA-binding domain superfamily/Winged helix DNA-binding domain"/>
    <property type="match status" value="1"/>
</dbReference>
<dbReference type="EMBL" id="CP045484">
    <property type="protein sequence ID" value="QGR17097.1"/>
    <property type="molecule type" value="Genomic_DNA"/>
</dbReference>
<proteinExistence type="predicted"/>
<sequence>MSDSKSRIIEILKKFGELPQSELVRISGLSKSRLSEILSELEKQGLIERKKSLGKNLSVKLSNKFIKIGIIRAAEYPFIIPFVKALKERGFFVDILIYDNGLSLTKDLVEGKINIGFSPVVTQLIFKKIFNNFDIIGGGAKGGGGIIGESLCDRVGSTTMSSMEIWSLLYNPDLNLQSYDSPESMVTDLENHKINAISIWEPYFTILIRKGYPILHTFEPLHCCTLAVRNELDKDLIKKVYEESFTSFLFQKDRWVIDYANLLGINYSILSDSVKNYVFDYYLDLNEIRRNLRKIGILGI</sequence>
<evidence type="ECO:0000313" key="4">
    <source>
        <dbReference type="Proteomes" id="UP000427373"/>
    </source>
</evidence>
<dbReference type="InterPro" id="IPR000835">
    <property type="entry name" value="HTH_MarR-typ"/>
</dbReference>
<reference evidence="2 5" key="2">
    <citation type="submission" date="2020-08" db="EMBL/GenBank/DDBJ databases">
        <title>Genomic Encyclopedia of Type Strains, Phase IV (KMG-IV): sequencing the most valuable type-strain genomes for metagenomic binning, comparative biology and taxonomic classification.</title>
        <authorList>
            <person name="Goeker M."/>
        </authorList>
    </citation>
    <scope>NUCLEOTIDE SEQUENCE [LARGE SCALE GENOMIC DNA]</scope>
    <source>
        <strain evidence="2 5">DSM 12421</strain>
    </source>
</reference>
<dbReference type="EMBL" id="JACHFY010000001">
    <property type="protein sequence ID" value="MBB5252450.1"/>
    <property type="molecule type" value="Genomic_DNA"/>
</dbReference>
<accession>A0A650CHS3</accession>
<dbReference type="AlphaFoldDB" id="A0A650CHS3"/>
<keyword evidence="4" id="KW-1185">Reference proteome</keyword>
<dbReference type="Proteomes" id="UP000427373">
    <property type="component" value="Chromosome"/>
</dbReference>
<dbReference type="GeneID" id="42801143"/>
<reference evidence="3 4" key="1">
    <citation type="submission" date="2019-10" db="EMBL/GenBank/DDBJ databases">
        <title>Genome Sequences from Six Type Strain Members of the Archaeal Family Sulfolobaceae: Acidianus ambivalens, Acidianus infernus, Metallosphaera prunae, Stygiolobus azoricus, Sulfolobus metallicus, and Sulfurisphaera ohwakuensis.</title>
        <authorList>
            <person name="Counts J.A."/>
            <person name="Kelly R.M."/>
        </authorList>
    </citation>
    <scope>NUCLEOTIDE SEQUENCE [LARGE SCALE GENOMIC DNA]</scope>
    <source>
        <strain evidence="3 4">TA-1</strain>
    </source>
</reference>
<dbReference type="SUPFAM" id="SSF46785">
    <property type="entry name" value="Winged helix' DNA-binding domain"/>
    <property type="match status" value="1"/>
</dbReference>
<dbReference type="Proteomes" id="UP000582213">
    <property type="component" value="Unassembled WGS sequence"/>
</dbReference>
<dbReference type="RefSeq" id="WP_156014608.1">
    <property type="nucleotide sequence ID" value="NZ_CP045484.1"/>
</dbReference>
<dbReference type="InterPro" id="IPR036388">
    <property type="entry name" value="WH-like_DNA-bd_sf"/>
</dbReference>
<dbReference type="InterPro" id="IPR011991">
    <property type="entry name" value="ArsR-like_HTH"/>
</dbReference>
<protein>
    <submittedName>
        <fullName evidence="3">MarR family transcriptional regulator</fullName>
    </submittedName>
    <submittedName>
        <fullName evidence="2">Putative transcriptional regulator</fullName>
    </submittedName>
</protein>
<evidence type="ECO:0000259" key="1">
    <source>
        <dbReference type="Pfam" id="PF12802"/>
    </source>
</evidence>
<organism evidence="3 4">
    <name type="scientific">Sulfurisphaera ohwakuensis</name>
    <dbReference type="NCBI Taxonomy" id="69656"/>
    <lineage>
        <taxon>Archaea</taxon>
        <taxon>Thermoproteota</taxon>
        <taxon>Thermoprotei</taxon>
        <taxon>Sulfolobales</taxon>
        <taxon>Sulfolobaceae</taxon>
        <taxon>Sulfurisphaera</taxon>
    </lineage>
</organism>
<dbReference type="CDD" id="cd00090">
    <property type="entry name" value="HTH_ARSR"/>
    <property type="match status" value="1"/>
</dbReference>
<dbReference type="KEGG" id="soh:D1869_07810"/>
<dbReference type="Pfam" id="PF12802">
    <property type="entry name" value="MarR_2"/>
    <property type="match status" value="1"/>
</dbReference>
<dbReference type="OrthoDB" id="10037at2157"/>
<dbReference type="InterPro" id="IPR036390">
    <property type="entry name" value="WH_DNA-bd_sf"/>
</dbReference>
<evidence type="ECO:0000313" key="2">
    <source>
        <dbReference type="EMBL" id="MBB5252450.1"/>
    </source>
</evidence>
<evidence type="ECO:0000313" key="5">
    <source>
        <dbReference type="Proteomes" id="UP000582213"/>
    </source>
</evidence>
<dbReference type="SUPFAM" id="SSF53850">
    <property type="entry name" value="Periplasmic binding protein-like II"/>
    <property type="match status" value="1"/>
</dbReference>
<dbReference type="InterPro" id="IPR014466">
    <property type="entry name" value="Txn_rg_UCP012876"/>
</dbReference>
<name>A0A650CHS3_SULOH</name>
<dbReference type="Gene3D" id="3.40.190.10">
    <property type="entry name" value="Periplasmic binding protein-like II"/>
    <property type="match status" value="1"/>
</dbReference>
<evidence type="ECO:0000313" key="3">
    <source>
        <dbReference type="EMBL" id="QGR17097.1"/>
    </source>
</evidence>